<dbReference type="PANTHER" id="PTHR39431:SF1">
    <property type="entry name" value="FRPA_C-RELATED PROTEIN"/>
    <property type="match status" value="1"/>
</dbReference>
<dbReference type="AlphaFoldDB" id="A0A554WBT6"/>
<protein>
    <recommendedName>
        <fullName evidence="3">EF-hand domain-containing protein</fullName>
    </recommendedName>
</protein>
<comment type="caution">
    <text evidence="1">The sequence shown here is derived from an EMBL/GenBank/DDBJ whole genome shotgun (WGS) entry which is preliminary data.</text>
</comment>
<dbReference type="EMBL" id="VJNB01000002">
    <property type="protein sequence ID" value="TSE21035.1"/>
    <property type="molecule type" value="Genomic_DNA"/>
</dbReference>
<sequence length="272" mass="29317">MRNEPSLREPRLAVLARLVEAMTGLRVRVVRAEALQADRSIETPTATPATPALALEVTRLHVRHEQSTLQVWAQGQITLTDGRTLALDLKLELHHERLQVEAVTARAQRTKDPLMIALDTNPIGLSNWRFAFDLDADGQTEAVPFAAPGAGWLVLDRDGNGRIDDGREVLGALSGDGFADLAALDEDGNGWIDEADAAFEALRVWVRTGAHDPGRLLTLREAGVGALHTGRVASPWTLRTNDGAVAGLVRASGLYLAETGAARLLQQIDLVA</sequence>
<name>A0A554WBT6_9BURK</name>
<organism evidence="1 2">
    <name type="scientific">Tepidimonas alkaliphilus</name>
    <dbReference type="NCBI Taxonomy" id="2588942"/>
    <lineage>
        <taxon>Bacteria</taxon>
        <taxon>Pseudomonadati</taxon>
        <taxon>Pseudomonadota</taxon>
        <taxon>Betaproteobacteria</taxon>
        <taxon>Burkholderiales</taxon>
        <taxon>Tepidimonas</taxon>
    </lineage>
</organism>
<reference evidence="1 2" key="1">
    <citation type="submission" date="2019-07" db="EMBL/GenBank/DDBJ databases">
        <title>Tepidimonas alkaliphilus YIM 72238 draft genome.</title>
        <authorList>
            <person name="Da Costa M.S."/>
            <person name="Froufe H.J.C."/>
            <person name="Egas C."/>
            <person name="Albuquerque L."/>
        </authorList>
    </citation>
    <scope>NUCLEOTIDE SEQUENCE [LARGE SCALE GENOMIC DNA]</scope>
    <source>
        <strain evidence="1 2">YIM 72238</strain>
    </source>
</reference>
<evidence type="ECO:0008006" key="3">
    <source>
        <dbReference type="Google" id="ProtNLM"/>
    </source>
</evidence>
<gene>
    <name evidence="1" type="ORF">Talka_00699</name>
</gene>
<dbReference type="PANTHER" id="PTHR39431">
    <property type="entry name" value="FRPA/C-RELATED PROTEIN"/>
    <property type="match status" value="1"/>
</dbReference>
<dbReference type="Proteomes" id="UP000315736">
    <property type="component" value="Unassembled WGS sequence"/>
</dbReference>
<proteinExistence type="predicted"/>
<accession>A0A554WBT6</accession>
<keyword evidence="2" id="KW-1185">Reference proteome</keyword>
<evidence type="ECO:0000313" key="2">
    <source>
        <dbReference type="Proteomes" id="UP000315736"/>
    </source>
</evidence>
<evidence type="ECO:0000313" key="1">
    <source>
        <dbReference type="EMBL" id="TSE21035.1"/>
    </source>
</evidence>